<organism evidence="1 2">
    <name type="scientific">Vibrio splendidus</name>
    <dbReference type="NCBI Taxonomy" id="29497"/>
    <lineage>
        <taxon>Bacteria</taxon>
        <taxon>Pseudomonadati</taxon>
        <taxon>Pseudomonadota</taxon>
        <taxon>Gammaproteobacteria</taxon>
        <taxon>Vibrionales</taxon>
        <taxon>Vibrionaceae</taxon>
        <taxon>Vibrio</taxon>
    </lineage>
</organism>
<name>A0A2N7JJC9_VIBSP</name>
<dbReference type="RefSeq" id="WP_102554004.1">
    <property type="nucleotide sequence ID" value="NZ_MCZF01000300.1"/>
</dbReference>
<evidence type="ECO:0000313" key="2">
    <source>
        <dbReference type="Proteomes" id="UP000235533"/>
    </source>
</evidence>
<dbReference type="AlphaFoldDB" id="A0A2N7JJC9"/>
<comment type="caution">
    <text evidence="1">The sequence shown here is derived from an EMBL/GenBank/DDBJ whole genome shotgun (WGS) entry which is preliminary data.</text>
</comment>
<reference evidence="2" key="1">
    <citation type="submission" date="2016-07" db="EMBL/GenBank/DDBJ databases">
        <title>Nontailed viruses are major unrecognized killers of bacteria in the ocean.</title>
        <authorList>
            <person name="Kauffman K."/>
            <person name="Hussain F."/>
            <person name="Yang J."/>
            <person name="Arevalo P."/>
            <person name="Brown J."/>
            <person name="Cutler M."/>
            <person name="Kelly L."/>
            <person name="Polz M.F."/>
        </authorList>
    </citation>
    <scope>NUCLEOTIDE SEQUENCE [LARGE SCALE GENOMIC DNA]</scope>
    <source>
        <strain evidence="2">10N.261.48.B5</strain>
    </source>
</reference>
<accession>A0A2N7JJC9</accession>
<gene>
    <name evidence="1" type="ORF">BCT54_12210</name>
</gene>
<protein>
    <submittedName>
        <fullName evidence="1">Uncharacterized protein</fullName>
    </submittedName>
</protein>
<proteinExistence type="predicted"/>
<dbReference type="EMBL" id="MCZF01000300">
    <property type="protein sequence ID" value="PMM40563.1"/>
    <property type="molecule type" value="Genomic_DNA"/>
</dbReference>
<dbReference type="Proteomes" id="UP000235533">
    <property type="component" value="Unassembled WGS sequence"/>
</dbReference>
<evidence type="ECO:0000313" key="1">
    <source>
        <dbReference type="EMBL" id="PMM40563.1"/>
    </source>
</evidence>
<sequence length="62" mass="6923">MSTEYRKDKIQIFGCFLSSDDAAIVRAAIEKASQKTGVTNNRKARMALLEMASFYNEKGTSE</sequence>